<dbReference type="GO" id="GO:0016787">
    <property type="term" value="F:hydrolase activity"/>
    <property type="evidence" value="ECO:0007669"/>
    <property type="project" value="UniProtKB-KW"/>
</dbReference>
<keyword evidence="4 7" id="KW-0068">Autocatalytic cleavage</keyword>
<evidence type="ECO:0000256" key="5">
    <source>
        <dbReference type="ARBA" id="ARBA00023204"/>
    </source>
</evidence>
<dbReference type="PRINTS" id="PR00726">
    <property type="entry name" value="LEXASERPTASE"/>
</dbReference>
<dbReference type="PANTHER" id="PTHR33516:SF2">
    <property type="entry name" value="LEXA REPRESSOR-RELATED"/>
    <property type="match status" value="1"/>
</dbReference>
<gene>
    <name evidence="9" type="primary">umuD</name>
    <name evidence="9" type="ORF">Q3V30_19010</name>
</gene>
<feature type="domain" description="Peptidase S24/S26A/S26B/S26C" evidence="8">
    <location>
        <begin position="16"/>
        <end position="131"/>
    </location>
</feature>
<dbReference type="AlphaFoldDB" id="A0AA50HLV0"/>
<dbReference type="Proteomes" id="UP001228139">
    <property type="component" value="Chromosome"/>
</dbReference>
<evidence type="ECO:0000259" key="8">
    <source>
        <dbReference type="Pfam" id="PF00717"/>
    </source>
</evidence>
<reference evidence="9 10" key="1">
    <citation type="submission" date="2023-07" db="EMBL/GenBank/DDBJ databases">
        <title>Pathogenic bacteria of pear tree diseases.</title>
        <authorList>
            <person name="Zhang Z."/>
            <person name="He L."/>
            <person name="Huang R."/>
        </authorList>
    </citation>
    <scope>NUCLEOTIDE SEQUENCE [LARGE SCALE GENOMIC DNA]</scope>
    <source>
        <strain evidence="9 10">DE2</strain>
    </source>
</reference>
<evidence type="ECO:0000256" key="4">
    <source>
        <dbReference type="ARBA" id="ARBA00022813"/>
    </source>
</evidence>
<dbReference type="GO" id="GO:0006355">
    <property type="term" value="P:regulation of DNA-templated transcription"/>
    <property type="evidence" value="ECO:0007669"/>
    <property type="project" value="InterPro"/>
</dbReference>
<evidence type="ECO:0000256" key="2">
    <source>
        <dbReference type="ARBA" id="ARBA00022763"/>
    </source>
</evidence>
<dbReference type="InterPro" id="IPR006197">
    <property type="entry name" value="Peptidase_S24_LexA"/>
</dbReference>
<accession>A0AA50HLV0</accession>
<dbReference type="InterPro" id="IPR039418">
    <property type="entry name" value="LexA-like"/>
</dbReference>
<dbReference type="SUPFAM" id="SSF51306">
    <property type="entry name" value="LexA/Signal peptidase"/>
    <property type="match status" value="1"/>
</dbReference>
<dbReference type="Gene3D" id="2.10.109.10">
    <property type="entry name" value="Umud Fragment, subunit A"/>
    <property type="match status" value="1"/>
</dbReference>
<dbReference type="GO" id="GO:0003677">
    <property type="term" value="F:DNA binding"/>
    <property type="evidence" value="ECO:0007669"/>
    <property type="project" value="InterPro"/>
</dbReference>
<dbReference type="KEGG" id="epi:Q3V30_19010"/>
<dbReference type="NCBIfam" id="NF007621">
    <property type="entry name" value="PRK10276.1"/>
    <property type="match status" value="1"/>
</dbReference>
<keyword evidence="2" id="KW-0227">DNA damage</keyword>
<evidence type="ECO:0000313" key="9">
    <source>
        <dbReference type="EMBL" id="WLS78516.1"/>
    </source>
</evidence>
<keyword evidence="5" id="KW-0234">DNA repair</keyword>
<dbReference type="CDD" id="cd06529">
    <property type="entry name" value="S24_LexA-like"/>
    <property type="match status" value="1"/>
</dbReference>
<dbReference type="EC" id="2.7.7.7" evidence="9"/>
<keyword evidence="9" id="KW-0548">Nucleotidyltransferase</keyword>
<dbReference type="GO" id="GO:0009432">
    <property type="term" value="P:SOS response"/>
    <property type="evidence" value="ECO:0007669"/>
    <property type="project" value="UniProtKB-KW"/>
</dbReference>
<proteinExistence type="inferred from homology"/>
<keyword evidence="10" id="KW-1185">Reference proteome</keyword>
<dbReference type="RefSeq" id="WP_306208455.1">
    <property type="nucleotide sequence ID" value="NZ_CP132353.1"/>
</dbReference>
<organism evidence="9 10">
    <name type="scientific">Erwinia pyri</name>
    <dbReference type="NCBI Taxonomy" id="3062598"/>
    <lineage>
        <taxon>Bacteria</taxon>
        <taxon>Pseudomonadati</taxon>
        <taxon>Pseudomonadota</taxon>
        <taxon>Gammaproteobacteria</taxon>
        <taxon>Enterobacterales</taxon>
        <taxon>Erwiniaceae</taxon>
        <taxon>Erwinia</taxon>
    </lineage>
</organism>
<evidence type="ECO:0000313" key="10">
    <source>
        <dbReference type="Proteomes" id="UP001228139"/>
    </source>
</evidence>
<dbReference type="GO" id="GO:0006281">
    <property type="term" value="P:DNA repair"/>
    <property type="evidence" value="ECO:0007669"/>
    <property type="project" value="UniProtKB-KW"/>
</dbReference>
<evidence type="ECO:0000256" key="1">
    <source>
        <dbReference type="ARBA" id="ARBA00007484"/>
    </source>
</evidence>
<keyword evidence="9" id="KW-0808">Transferase</keyword>
<name>A0AA50HLV0_9GAMM</name>
<keyword evidence="6" id="KW-0742">SOS response</keyword>
<protein>
    <submittedName>
        <fullName evidence="9">Translesion error-prone DNA polymerase V autoproteolytic subunit</fullName>
        <ecNumber evidence="9">2.7.7.7</ecNumber>
    </submittedName>
</protein>
<evidence type="ECO:0000256" key="6">
    <source>
        <dbReference type="ARBA" id="ARBA00023236"/>
    </source>
</evidence>
<sequence>MNLLQLAEVRDTLSLPLFLARVPCGSPFSAEDDVGQPMDLNNLLVQHPDATYFIKVSGESMKDAGINDGDLLVVDNSLTAGHGDIVVAAIDGEFTVKKLHLRPVVQLVAMNEAWPPIVLAGEEKLDIFGVVTFTIKAME</sequence>
<evidence type="ECO:0000256" key="7">
    <source>
        <dbReference type="RuleBase" id="RU003991"/>
    </source>
</evidence>
<dbReference type="InterPro" id="IPR015927">
    <property type="entry name" value="Peptidase_S24_S26A/B/C"/>
</dbReference>
<dbReference type="EMBL" id="CP132353">
    <property type="protein sequence ID" value="WLS78516.1"/>
    <property type="molecule type" value="Genomic_DNA"/>
</dbReference>
<dbReference type="InterPro" id="IPR050077">
    <property type="entry name" value="LexA_repressor"/>
</dbReference>
<dbReference type="GO" id="GO:0003887">
    <property type="term" value="F:DNA-directed DNA polymerase activity"/>
    <property type="evidence" value="ECO:0007669"/>
    <property type="project" value="UniProtKB-EC"/>
</dbReference>
<evidence type="ECO:0000256" key="3">
    <source>
        <dbReference type="ARBA" id="ARBA00022801"/>
    </source>
</evidence>
<keyword evidence="3 7" id="KW-0378">Hydrolase</keyword>
<dbReference type="Pfam" id="PF00717">
    <property type="entry name" value="Peptidase_S24"/>
    <property type="match status" value="1"/>
</dbReference>
<comment type="similarity">
    <text evidence="1 7">Belongs to the peptidase S24 family.</text>
</comment>
<dbReference type="PANTHER" id="PTHR33516">
    <property type="entry name" value="LEXA REPRESSOR"/>
    <property type="match status" value="1"/>
</dbReference>
<dbReference type="InterPro" id="IPR036286">
    <property type="entry name" value="LexA/Signal_pep-like_sf"/>
</dbReference>